<comment type="caution">
    <text evidence="1">The sequence shown here is derived from an EMBL/GenBank/DDBJ whole genome shotgun (WGS) entry which is preliminary data.</text>
</comment>
<dbReference type="PANTHER" id="PTHR33703:SF1">
    <property type="entry name" value="WOUND-INDUCED PROTEIN 1"/>
    <property type="match status" value="1"/>
</dbReference>
<evidence type="ECO:0000313" key="2">
    <source>
        <dbReference type="Proteomes" id="UP000195402"/>
    </source>
</evidence>
<keyword evidence="2" id="KW-1185">Reference proteome</keyword>
<name>A0A200Q8A9_MACCD</name>
<gene>
    <name evidence="1" type="ORF">BVC80_8651g3</name>
</gene>
<dbReference type="Pfam" id="PF07107">
    <property type="entry name" value="WI12"/>
    <property type="match status" value="1"/>
</dbReference>
<organism evidence="1 2">
    <name type="scientific">Macleaya cordata</name>
    <name type="common">Five-seeded plume-poppy</name>
    <name type="synonym">Bocconia cordata</name>
    <dbReference type="NCBI Taxonomy" id="56857"/>
    <lineage>
        <taxon>Eukaryota</taxon>
        <taxon>Viridiplantae</taxon>
        <taxon>Streptophyta</taxon>
        <taxon>Embryophyta</taxon>
        <taxon>Tracheophyta</taxon>
        <taxon>Spermatophyta</taxon>
        <taxon>Magnoliopsida</taxon>
        <taxon>Ranunculales</taxon>
        <taxon>Papaveraceae</taxon>
        <taxon>Papaveroideae</taxon>
        <taxon>Macleaya</taxon>
    </lineage>
</organism>
<dbReference type="OrthoDB" id="667779at2759"/>
<dbReference type="STRING" id="56857.A0A200Q8A9"/>
<dbReference type="Gene3D" id="3.10.450.50">
    <property type="match status" value="1"/>
</dbReference>
<dbReference type="SUPFAM" id="SSF54427">
    <property type="entry name" value="NTF2-like"/>
    <property type="match status" value="1"/>
</dbReference>
<dbReference type="InParanoid" id="A0A200Q8A9"/>
<dbReference type="InterPro" id="IPR009798">
    <property type="entry name" value="Wun1-like"/>
</dbReference>
<proteinExistence type="predicted"/>
<protein>
    <submittedName>
        <fullName evidence="1">Wound-induced protein</fullName>
    </submittedName>
</protein>
<dbReference type="AlphaFoldDB" id="A0A200Q8A9"/>
<dbReference type="PANTHER" id="PTHR33703">
    <property type="entry name" value="OS07G0691300 PROTEIN"/>
    <property type="match status" value="1"/>
</dbReference>
<reference evidence="1 2" key="1">
    <citation type="journal article" date="2017" name="Mol. Plant">
        <title>The Genome of Medicinal Plant Macleaya cordata Provides New Insights into Benzylisoquinoline Alkaloids Metabolism.</title>
        <authorList>
            <person name="Liu X."/>
            <person name="Liu Y."/>
            <person name="Huang P."/>
            <person name="Ma Y."/>
            <person name="Qing Z."/>
            <person name="Tang Q."/>
            <person name="Cao H."/>
            <person name="Cheng P."/>
            <person name="Zheng Y."/>
            <person name="Yuan Z."/>
            <person name="Zhou Y."/>
            <person name="Liu J."/>
            <person name="Tang Z."/>
            <person name="Zhuo Y."/>
            <person name="Zhang Y."/>
            <person name="Yu L."/>
            <person name="Huang J."/>
            <person name="Yang P."/>
            <person name="Peng Q."/>
            <person name="Zhang J."/>
            <person name="Jiang W."/>
            <person name="Zhang Z."/>
            <person name="Lin K."/>
            <person name="Ro D.K."/>
            <person name="Chen X."/>
            <person name="Xiong X."/>
            <person name="Shang Y."/>
            <person name="Huang S."/>
            <person name="Zeng J."/>
        </authorList>
    </citation>
    <scope>NUCLEOTIDE SEQUENCE [LARGE SCALE GENOMIC DNA]</scope>
    <source>
        <strain evidence="2">cv. BLH2017</strain>
        <tissue evidence="1">Root</tissue>
    </source>
</reference>
<dbReference type="EMBL" id="MVGT01002761">
    <property type="protein sequence ID" value="OVA06664.1"/>
    <property type="molecule type" value="Genomic_DNA"/>
</dbReference>
<evidence type="ECO:0000313" key="1">
    <source>
        <dbReference type="EMBL" id="OVA06664.1"/>
    </source>
</evidence>
<dbReference type="Proteomes" id="UP000195402">
    <property type="component" value="Unassembled WGS sequence"/>
</dbReference>
<dbReference type="InterPro" id="IPR032710">
    <property type="entry name" value="NTF2-like_dom_sf"/>
</dbReference>
<accession>A0A200Q8A9</accession>
<sequence>MTKLANLKATTLDEEGLDEPSNNKRVVWALYEALSQRDVETVHGLLAPNIEWWFHGPPAHQHLMRLLTGTSSSSISFSFVPSSITSFGSNVLVEGCDLNRSVSWVHAWTVDGDGIISQVREYFNTSLTVTRIGSNWNNNQSSSAASSSLTPISLVDLCLWESRLSNTIGKSVPGLLIPI</sequence>
<dbReference type="FunCoup" id="A0A200Q8A9">
    <property type="interactions" value="261"/>
</dbReference>
<dbReference type="OMA" id="APNIEWW"/>